<sequence length="176" mass="20040">TINFILKHFQAKRIEFRVIFVESVIQNRDPNYQYQQHLNELQSLDYQVISEGAVLQVIQQVDMILVGAEMMSVNCGLVNSIGTAQIAEIAHLFGKKLVIACQFFKFVEKTMFSDKDIEEYDGVQVQIVRETPINKVLQKYYDFTSPSRIDLVVTELGALSVVQTSDMATLSMARQP</sequence>
<reference evidence="5" key="1">
    <citation type="submission" date="2015-07" db="EMBL/GenBank/DDBJ databases">
        <title>Adaptation to a free-living lifestyle via gene acquisitions in the diplomonad Trepomonas sp. PC1.</title>
        <authorList>
            <person name="Xu F."/>
            <person name="Jerlstrom-Hultqvist J."/>
            <person name="Kolisko M."/>
            <person name="Simpson A.G.B."/>
            <person name="Roger A.J."/>
            <person name="Svard S.G."/>
            <person name="Andersson J.O."/>
        </authorList>
    </citation>
    <scope>NUCLEOTIDE SEQUENCE</scope>
    <source>
        <strain evidence="5">PC1</strain>
    </source>
</reference>
<keyword evidence="3" id="KW-0648">Protein biosynthesis</keyword>
<dbReference type="InterPro" id="IPR042529">
    <property type="entry name" value="IF_2B-like_C"/>
</dbReference>
<dbReference type="AlphaFoldDB" id="A0A146K2W0"/>
<dbReference type="PANTHER" id="PTHR45860:SF1">
    <property type="entry name" value="TRANSLATION INITIATION FACTOR EIF-2B SUBUNIT ALPHA"/>
    <property type="match status" value="1"/>
</dbReference>
<dbReference type="PANTHER" id="PTHR45860">
    <property type="entry name" value="TRANSLATION INITIATION FACTOR EIF-2B SUBUNIT ALPHA"/>
    <property type="match status" value="1"/>
</dbReference>
<organism evidence="5">
    <name type="scientific">Trepomonas sp. PC1</name>
    <dbReference type="NCBI Taxonomy" id="1076344"/>
    <lineage>
        <taxon>Eukaryota</taxon>
        <taxon>Metamonada</taxon>
        <taxon>Diplomonadida</taxon>
        <taxon>Hexamitidae</taxon>
        <taxon>Hexamitinae</taxon>
        <taxon>Trepomonas</taxon>
    </lineage>
</organism>
<name>A0A146K2W0_9EUKA</name>
<feature type="non-terminal residue" evidence="5">
    <location>
        <position position="1"/>
    </location>
</feature>
<dbReference type="GO" id="GO:0005851">
    <property type="term" value="C:eukaryotic translation initiation factor 2B complex"/>
    <property type="evidence" value="ECO:0007669"/>
    <property type="project" value="TreeGrafter"/>
</dbReference>
<evidence type="ECO:0000256" key="1">
    <source>
        <dbReference type="ARBA" id="ARBA00007251"/>
    </source>
</evidence>
<dbReference type="GO" id="GO:0003743">
    <property type="term" value="F:translation initiation factor activity"/>
    <property type="evidence" value="ECO:0007669"/>
    <property type="project" value="UniProtKB-KW"/>
</dbReference>
<dbReference type="Pfam" id="PF01008">
    <property type="entry name" value="IF-2B"/>
    <property type="match status" value="1"/>
</dbReference>
<gene>
    <name evidence="5" type="ORF">TPC1_17215</name>
</gene>
<keyword evidence="2 5" id="KW-0396">Initiation factor</keyword>
<proteinExistence type="inferred from homology"/>
<evidence type="ECO:0000256" key="2">
    <source>
        <dbReference type="ARBA" id="ARBA00022540"/>
    </source>
</evidence>
<protein>
    <submittedName>
        <fullName evidence="5">Translation initiation factor eIF-2B alpha subunit</fullName>
    </submittedName>
</protein>
<dbReference type="InterPro" id="IPR037171">
    <property type="entry name" value="NagB/RpiA_transferase-like"/>
</dbReference>
<dbReference type="Gene3D" id="3.40.50.10470">
    <property type="entry name" value="Translation initiation factor eif-2b, domain 2"/>
    <property type="match status" value="1"/>
</dbReference>
<feature type="non-terminal residue" evidence="5">
    <location>
        <position position="176"/>
    </location>
</feature>
<dbReference type="SUPFAM" id="SSF100950">
    <property type="entry name" value="NagB/RpiA/CoA transferase-like"/>
    <property type="match status" value="1"/>
</dbReference>
<dbReference type="GO" id="GO:0005085">
    <property type="term" value="F:guanyl-nucleotide exchange factor activity"/>
    <property type="evidence" value="ECO:0007669"/>
    <property type="project" value="TreeGrafter"/>
</dbReference>
<evidence type="ECO:0000256" key="3">
    <source>
        <dbReference type="ARBA" id="ARBA00022917"/>
    </source>
</evidence>
<evidence type="ECO:0000256" key="4">
    <source>
        <dbReference type="RuleBase" id="RU003814"/>
    </source>
</evidence>
<dbReference type="InterPro" id="IPR000649">
    <property type="entry name" value="IF-2B-related"/>
</dbReference>
<dbReference type="InterPro" id="IPR051501">
    <property type="entry name" value="eIF2B_alpha/beta/delta"/>
</dbReference>
<dbReference type="EMBL" id="GDID01005374">
    <property type="protein sequence ID" value="JAP91232.1"/>
    <property type="molecule type" value="Transcribed_RNA"/>
</dbReference>
<evidence type="ECO:0000313" key="5">
    <source>
        <dbReference type="EMBL" id="JAP91232.1"/>
    </source>
</evidence>
<comment type="similarity">
    <text evidence="1 4">Belongs to the eIF-2B alpha/beta/delta subunits family.</text>
</comment>
<accession>A0A146K2W0</accession>